<proteinExistence type="inferred from homology"/>
<dbReference type="Pfam" id="PF05168">
    <property type="entry name" value="HEPN"/>
    <property type="match status" value="1"/>
</dbReference>
<evidence type="ECO:0000259" key="2">
    <source>
        <dbReference type="Pfam" id="PF05168"/>
    </source>
</evidence>
<dbReference type="AlphaFoldDB" id="A0A286GAV8"/>
<evidence type="ECO:0000256" key="1">
    <source>
        <dbReference type="ARBA" id="ARBA00038248"/>
    </source>
</evidence>
<comment type="similarity">
    <text evidence="1">Belongs to the UPF0332 family.</text>
</comment>
<dbReference type="RefSeq" id="WP_097127858.1">
    <property type="nucleotide sequence ID" value="NZ_OCNH01000003.1"/>
</dbReference>
<evidence type="ECO:0000313" key="3">
    <source>
        <dbReference type="EMBL" id="SOD92655.1"/>
    </source>
</evidence>
<dbReference type="Gene3D" id="1.20.120.330">
    <property type="entry name" value="Nucleotidyltransferases domain 2"/>
    <property type="match status" value="1"/>
</dbReference>
<gene>
    <name evidence="3" type="ORF">SAMN06269250_4090</name>
</gene>
<accession>A0A286GAV8</accession>
<evidence type="ECO:0000313" key="4">
    <source>
        <dbReference type="Proteomes" id="UP000219452"/>
    </source>
</evidence>
<dbReference type="InterPro" id="IPR052226">
    <property type="entry name" value="UPF0332_toxin"/>
</dbReference>
<name>A0A286GAV8_9BACT</name>
<organism evidence="3 4">
    <name type="scientific">Spirosoma fluviale</name>
    <dbReference type="NCBI Taxonomy" id="1597977"/>
    <lineage>
        <taxon>Bacteria</taxon>
        <taxon>Pseudomonadati</taxon>
        <taxon>Bacteroidota</taxon>
        <taxon>Cytophagia</taxon>
        <taxon>Cytophagales</taxon>
        <taxon>Cytophagaceae</taxon>
        <taxon>Spirosoma</taxon>
    </lineage>
</organism>
<protein>
    <submittedName>
        <fullName evidence="3">Uncharacterized protein, contains HEPN domain, UPF0332 family</fullName>
    </submittedName>
</protein>
<keyword evidence="4" id="KW-1185">Reference proteome</keyword>
<dbReference type="PANTHER" id="PTHR36565:SF1">
    <property type="entry name" value="UPF0332 PROTEIN TM_1000"/>
    <property type="match status" value="1"/>
</dbReference>
<sequence>MSTVGSYILIAQDCSEEAIILYQNEKFRGTCGRAYYAYFDAVRALLATKGIITKSHAAARGLFSAHFVKEGPFVKQDSTFLNELFELRQTGEYDPDEDISKNILAKLLT</sequence>
<dbReference type="PANTHER" id="PTHR36565">
    <property type="entry name" value="UPF0332 PROTEIN TM_1000"/>
    <property type="match status" value="1"/>
</dbReference>
<dbReference type="Proteomes" id="UP000219452">
    <property type="component" value="Unassembled WGS sequence"/>
</dbReference>
<reference evidence="4" key="1">
    <citation type="submission" date="2017-09" db="EMBL/GenBank/DDBJ databases">
        <authorList>
            <person name="Varghese N."/>
            <person name="Submissions S."/>
        </authorList>
    </citation>
    <scope>NUCLEOTIDE SEQUENCE [LARGE SCALE GENOMIC DNA]</scope>
    <source>
        <strain evidence="4">DSM 29961</strain>
    </source>
</reference>
<dbReference type="OrthoDB" id="963530at2"/>
<feature type="domain" description="HEPN" evidence="2">
    <location>
        <begin position="8"/>
        <end position="103"/>
    </location>
</feature>
<dbReference type="EMBL" id="OCNH01000003">
    <property type="protein sequence ID" value="SOD92655.1"/>
    <property type="molecule type" value="Genomic_DNA"/>
</dbReference>
<dbReference type="InterPro" id="IPR007842">
    <property type="entry name" value="HEPN_dom"/>
</dbReference>